<dbReference type="Proteomes" id="UP000273022">
    <property type="component" value="Unassembled WGS sequence"/>
</dbReference>
<proteinExistence type="predicted"/>
<comment type="caution">
    <text evidence="2">The sequence shown here is derived from an EMBL/GenBank/DDBJ whole genome shotgun (WGS) entry which is preliminary data.</text>
</comment>
<sequence length="123" mass="13536">MKAMACSAVFAVLLTSNFASAAIYHGQNIDNNYYHCSGTVTDTSGNSKSSDDVVCSFSGQSLTTSLTGLPKFTFTLESETITSNVFHFTKRVLMKKYYIDLTVDLDNPQQPSNFFFLSRKGSN</sequence>
<keyword evidence="1" id="KW-0732">Signal</keyword>
<reference evidence="2 3" key="1">
    <citation type="submission" date="2018-09" db="EMBL/GenBank/DDBJ databases">
        <title>Phylogeny of the Shewanellaceae, and recommendation for two new genera, Pseudoshewanella and Parashewanella.</title>
        <authorList>
            <person name="Wang G."/>
        </authorList>
    </citation>
    <scope>NUCLEOTIDE SEQUENCE [LARGE SCALE GENOMIC DNA]</scope>
    <source>
        <strain evidence="2 3">KCTC 22492</strain>
    </source>
</reference>
<evidence type="ECO:0000313" key="3">
    <source>
        <dbReference type="Proteomes" id="UP000273022"/>
    </source>
</evidence>
<organism evidence="2 3">
    <name type="scientific">Parashewanella spongiae</name>
    <dbReference type="NCBI Taxonomy" id="342950"/>
    <lineage>
        <taxon>Bacteria</taxon>
        <taxon>Pseudomonadati</taxon>
        <taxon>Pseudomonadota</taxon>
        <taxon>Gammaproteobacteria</taxon>
        <taxon>Alteromonadales</taxon>
        <taxon>Shewanellaceae</taxon>
        <taxon>Parashewanella</taxon>
    </lineage>
</organism>
<keyword evidence="3" id="KW-1185">Reference proteome</keyword>
<dbReference type="EMBL" id="QYYH01000051">
    <property type="protein sequence ID" value="RJY16319.1"/>
    <property type="molecule type" value="Genomic_DNA"/>
</dbReference>
<name>A0A3A6UC73_9GAMM</name>
<dbReference type="RefSeq" id="WP_121853460.1">
    <property type="nucleotide sequence ID" value="NZ_CP037952.1"/>
</dbReference>
<feature type="chain" id="PRO_5017363374" description="Secreted protein" evidence="1">
    <location>
        <begin position="22"/>
        <end position="123"/>
    </location>
</feature>
<accession>A0A3A6UC73</accession>
<evidence type="ECO:0008006" key="4">
    <source>
        <dbReference type="Google" id="ProtNLM"/>
    </source>
</evidence>
<evidence type="ECO:0000313" key="2">
    <source>
        <dbReference type="EMBL" id="RJY16319.1"/>
    </source>
</evidence>
<dbReference type="AlphaFoldDB" id="A0A3A6UC73"/>
<gene>
    <name evidence="2" type="ORF">D5R81_09795</name>
</gene>
<protein>
    <recommendedName>
        <fullName evidence="4">Secreted protein</fullName>
    </recommendedName>
</protein>
<feature type="signal peptide" evidence="1">
    <location>
        <begin position="1"/>
        <end position="21"/>
    </location>
</feature>
<evidence type="ECO:0000256" key="1">
    <source>
        <dbReference type="SAM" id="SignalP"/>
    </source>
</evidence>